<name>A0A2H0YNS9_9BACT</name>
<evidence type="ECO:0000313" key="2">
    <source>
        <dbReference type="EMBL" id="PIS39423.1"/>
    </source>
</evidence>
<proteinExistence type="predicted"/>
<accession>A0A2H0YNS9</accession>
<dbReference type="EMBL" id="PEYD01000039">
    <property type="protein sequence ID" value="PIS39423.1"/>
    <property type="molecule type" value="Genomic_DNA"/>
</dbReference>
<organism evidence="2 3">
    <name type="scientific">Candidatus Nealsonbacteria bacterium CG08_land_8_20_14_0_20_38_20</name>
    <dbReference type="NCBI Taxonomy" id="1974705"/>
    <lineage>
        <taxon>Bacteria</taxon>
        <taxon>Candidatus Nealsoniibacteriota</taxon>
    </lineage>
</organism>
<gene>
    <name evidence="2" type="ORF">COT33_02050</name>
</gene>
<protein>
    <submittedName>
        <fullName evidence="2">Uncharacterized protein</fullName>
    </submittedName>
</protein>
<dbReference type="Proteomes" id="UP000230088">
    <property type="component" value="Unassembled WGS sequence"/>
</dbReference>
<comment type="caution">
    <text evidence="2">The sequence shown here is derived from an EMBL/GenBank/DDBJ whole genome shotgun (WGS) entry which is preliminary data.</text>
</comment>
<reference evidence="3" key="1">
    <citation type="submission" date="2017-09" db="EMBL/GenBank/DDBJ databases">
        <title>Depth-based differentiation of microbial function through sediment-hosted aquifers and enrichment of novel symbionts in the deep terrestrial subsurface.</title>
        <authorList>
            <person name="Probst A.J."/>
            <person name="Ladd B."/>
            <person name="Jarett J.K."/>
            <person name="Geller-Mcgrath D.E."/>
            <person name="Sieber C.M.K."/>
            <person name="Emerson J.B."/>
            <person name="Anantharaman K."/>
            <person name="Thomas B.C."/>
            <person name="Malmstrom R."/>
            <person name="Stieglmeier M."/>
            <person name="Klingl A."/>
            <person name="Woyke T."/>
            <person name="Ryan C.M."/>
            <person name="Banfield J.F."/>
        </authorList>
    </citation>
    <scope>NUCLEOTIDE SEQUENCE [LARGE SCALE GENOMIC DNA]</scope>
</reference>
<feature type="region of interest" description="Disordered" evidence="1">
    <location>
        <begin position="429"/>
        <end position="453"/>
    </location>
</feature>
<evidence type="ECO:0000313" key="3">
    <source>
        <dbReference type="Proteomes" id="UP000230088"/>
    </source>
</evidence>
<sequence length="453" mass="53300">MLAEVSFFLNSVLEAFWQFLRSWYWLVLPAIFWPPFRLMWIFWRKDIFNSKQKQFFLEIKIPKENLKPVRAMEDVLNAIWQGFSEPPYFWEKWWYGKRNMDFQFEVVSIGGEIHFYVRSVLGYKRDIFEAAIYSQYPGAEITVKEFPQDDYTGTVPKTIPNEEWVMFGTDYTFKKPDPYPIRTYVDFEKEAEMGLAPGAESKRVDPMAVLLEGMAAMKPGEQLWFQIKPVPLPAKAAAPYIKQAHQLIDELSFRKVEKPKSVIKETFALLFGGKKQEKKAAGEIELIAPELRMTAKEKEIVEEVRRKTDKPLFLITPIRFIYLAKKEVFFRHRWRLIANYMGSFDKGHMNGFKVNPHTFTKISAPPPINIFDKRRLYVRKRRLFRLYWTRLEPRRPVESIGNFANWQWGYFILNSEELASVFHFPSSEAAPAAGVPRVESKKAEAPPEVPMEE</sequence>
<dbReference type="AlphaFoldDB" id="A0A2H0YNS9"/>
<evidence type="ECO:0000256" key="1">
    <source>
        <dbReference type="SAM" id="MobiDB-lite"/>
    </source>
</evidence>